<dbReference type="AlphaFoldDB" id="A0A0H3L0I6"/>
<dbReference type="EMBL" id="AP012032">
    <property type="protein sequence ID" value="BAK11385.1"/>
    <property type="molecule type" value="Genomic_DNA"/>
</dbReference>
<reference evidence="2" key="1">
    <citation type="journal article" date="2012" name="Appl. Microbiol. Biotechnol.">
        <title>The complete genome sequence of Pantoea ananatis AJ13355, an organism with great biotechnological potential.</title>
        <authorList>
            <person name="Hara Y."/>
            <person name="Kadotani N."/>
            <person name="Izui H."/>
            <person name="Katashkina J.I."/>
            <person name="Kuvaeva T.M."/>
            <person name="Andreeva I.G."/>
            <person name="Golubeva L.I."/>
            <person name="Malko D.B."/>
            <person name="Makeev V.J."/>
            <person name="Mashko S.V."/>
            <person name="Kozlov Y.I."/>
        </authorList>
    </citation>
    <scope>NUCLEOTIDE SEQUENCE [LARGE SCALE GENOMIC DNA]</scope>
    <source>
        <strain evidence="2">AJ13355</strain>
    </source>
</reference>
<sequence length="170" mass="17924">MPSSSSMPSPPAPITAAIAITPTFMTTAVRIPPKITGSAIGISTQRRRCQNVIPMPRPASRRPSGRFSNAVCVLRTIGSNEYRKTAVIAGSAPIPFPISEKSGIIRPNNAIVGMVSTTVAMPSTGVASHLKRTIKIPRGTPITIAHPTATSTSQVCCQVSVSRLFQLSMM</sequence>
<protein>
    <submittedName>
        <fullName evidence="1">Uncharacterized protein</fullName>
    </submittedName>
</protein>
<dbReference type="Proteomes" id="UP000006690">
    <property type="component" value="Chromosome"/>
</dbReference>
<proteinExistence type="predicted"/>
<dbReference type="HOGENOM" id="CLU_1569181_0_0_6"/>
<evidence type="ECO:0000313" key="1">
    <source>
        <dbReference type="EMBL" id="BAK11385.1"/>
    </source>
</evidence>
<dbReference type="KEGG" id="paj:PAJ_1305"/>
<organism evidence="1 2">
    <name type="scientific">Pantoea ananatis (strain AJ13355)</name>
    <dbReference type="NCBI Taxonomy" id="932677"/>
    <lineage>
        <taxon>Bacteria</taxon>
        <taxon>Pseudomonadati</taxon>
        <taxon>Pseudomonadota</taxon>
        <taxon>Gammaproteobacteria</taxon>
        <taxon>Enterobacterales</taxon>
        <taxon>Erwiniaceae</taxon>
        <taxon>Pantoea</taxon>
    </lineage>
</organism>
<evidence type="ECO:0000313" key="2">
    <source>
        <dbReference type="Proteomes" id="UP000006690"/>
    </source>
</evidence>
<accession>A0A0H3L0I6</accession>
<gene>
    <name evidence="1" type="ordered locus">PAJ_1305</name>
</gene>
<name>A0A0H3L0I6_PANAA</name>